<keyword evidence="2" id="KW-0732">Signal</keyword>
<feature type="compositionally biased region" description="Polar residues" evidence="1">
    <location>
        <begin position="164"/>
        <end position="176"/>
    </location>
</feature>
<protein>
    <recommendedName>
        <fullName evidence="5">Ubiquitin 3 binding protein But2 C-terminal domain-containing protein</fullName>
    </recommendedName>
</protein>
<evidence type="ECO:0000256" key="1">
    <source>
        <dbReference type="SAM" id="MobiDB-lite"/>
    </source>
</evidence>
<feature type="signal peptide" evidence="2">
    <location>
        <begin position="1"/>
        <end position="19"/>
    </location>
</feature>
<dbReference type="VEuPathDB" id="FungiDB:EYZ11_012525"/>
<accession>A0A5M9M9G9</accession>
<reference evidence="3 4" key="1">
    <citation type="submission" date="2019-08" db="EMBL/GenBank/DDBJ databases">
        <title>The genome sequence of a newly discovered highly antifungal drug resistant Aspergillus species, Aspergillus tanneri NIH 1004.</title>
        <authorList>
            <person name="Mounaud S."/>
            <person name="Singh I."/>
            <person name="Joardar V."/>
            <person name="Pakala S."/>
            <person name="Pakala S."/>
            <person name="Venepally P."/>
            <person name="Chung J.K."/>
            <person name="Losada L."/>
            <person name="Nierman W.C."/>
        </authorList>
    </citation>
    <scope>NUCLEOTIDE SEQUENCE [LARGE SCALE GENOMIC DNA]</scope>
    <source>
        <strain evidence="3 4">NIH1004</strain>
    </source>
</reference>
<evidence type="ECO:0000313" key="3">
    <source>
        <dbReference type="EMBL" id="KAA8641553.1"/>
    </source>
</evidence>
<evidence type="ECO:0008006" key="5">
    <source>
        <dbReference type="Google" id="ProtNLM"/>
    </source>
</evidence>
<proteinExistence type="predicted"/>
<dbReference type="EMBL" id="QUQM01000009">
    <property type="protein sequence ID" value="KAA8641553.1"/>
    <property type="molecule type" value="Genomic_DNA"/>
</dbReference>
<dbReference type="RefSeq" id="XP_033420915.1">
    <property type="nucleotide sequence ID" value="XM_033576251.1"/>
</dbReference>
<gene>
    <name evidence="3" type="ORF">ATNIH1004_011689</name>
</gene>
<feature type="region of interest" description="Disordered" evidence="1">
    <location>
        <begin position="164"/>
        <end position="252"/>
    </location>
</feature>
<organism evidence="3 4">
    <name type="scientific">Aspergillus tanneri</name>
    <dbReference type="NCBI Taxonomy" id="1220188"/>
    <lineage>
        <taxon>Eukaryota</taxon>
        <taxon>Fungi</taxon>
        <taxon>Dikarya</taxon>
        <taxon>Ascomycota</taxon>
        <taxon>Pezizomycotina</taxon>
        <taxon>Eurotiomycetes</taxon>
        <taxon>Eurotiomycetidae</taxon>
        <taxon>Eurotiales</taxon>
        <taxon>Aspergillaceae</taxon>
        <taxon>Aspergillus</taxon>
        <taxon>Aspergillus subgen. Circumdati</taxon>
    </lineage>
</organism>
<dbReference type="Proteomes" id="UP000324241">
    <property type="component" value="Unassembled WGS sequence"/>
</dbReference>
<comment type="caution">
    <text evidence="3">The sequence shown here is derived from an EMBL/GenBank/DDBJ whole genome shotgun (WGS) entry which is preliminary data.</text>
</comment>
<dbReference type="GeneID" id="54334390"/>
<feature type="compositionally biased region" description="Low complexity" evidence="1">
    <location>
        <begin position="229"/>
        <end position="243"/>
    </location>
</feature>
<evidence type="ECO:0000313" key="4">
    <source>
        <dbReference type="Proteomes" id="UP000324241"/>
    </source>
</evidence>
<evidence type="ECO:0000256" key="2">
    <source>
        <dbReference type="SAM" id="SignalP"/>
    </source>
</evidence>
<dbReference type="AlphaFoldDB" id="A0A5M9M9G9"/>
<dbReference type="OrthoDB" id="4517962at2759"/>
<name>A0A5M9M9G9_9EURO</name>
<sequence>MKPISFAIILTGLIGYSGADSTNCAAAGLELIFTPGQMTQIGGVPLDTNLSYATLTFDDLPRIINFPPFHLANCSAGEDLIQQVSLSPYVPSGSGKLTFTSSNVTCYSVLVVPPALSQRRVRPRVTENQIASVCSKNNYRNQSDASGFSTAVAASTWTSARITSARQSNMASASSRSIDEGSRPLPMSSKLSIGSSIPLAPPAASITSTTDGSRDKTKDASPTNLPAPIASTVDSISSDSSSAPMTCHCPDS</sequence>
<feature type="chain" id="PRO_5024418068" description="Ubiquitin 3 binding protein But2 C-terminal domain-containing protein" evidence="2">
    <location>
        <begin position="20"/>
        <end position="252"/>
    </location>
</feature>